<dbReference type="AlphaFoldDB" id="A0A8K0D8K7"/>
<organism evidence="2 3">
    <name type="scientific">Ignelater luminosus</name>
    <name type="common">Cucubano</name>
    <name type="synonym">Pyrophorus luminosus</name>
    <dbReference type="NCBI Taxonomy" id="2038154"/>
    <lineage>
        <taxon>Eukaryota</taxon>
        <taxon>Metazoa</taxon>
        <taxon>Ecdysozoa</taxon>
        <taxon>Arthropoda</taxon>
        <taxon>Hexapoda</taxon>
        <taxon>Insecta</taxon>
        <taxon>Pterygota</taxon>
        <taxon>Neoptera</taxon>
        <taxon>Endopterygota</taxon>
        <taxon>Coleoptera</taxon>
        <taxon>Polyphaga</taxon>
        <taxon>Elateriformia</taxon>
        <taxon>Elateroidea</taxon>
        <taxon>Elateridae</taxon>
        <taxon>Agrypninae</taxon>
        <taxon>Pyrophorini</taxon>
        <taxon>Ignelater</taxon>
    </lineage>
</organism>
<feature type="domain" description="PiggyBac transposable element-derived protein" evidence="1">
    <location>
        <begin position="56"/>
        <end position="161"/>
    </location>
</feature>
<dbReference type="EMBL" id="VTPC01001637">
    <property type="protein sequence ID" value="KAF2901448.1"/>
    <property type="molecule type" value="Genomic_DNA"/>
</dbReference>
<name>A0A8K0D8K7_IGNLU</name>
<accession>A0A8K0D8K7</accession>
<comment type="caution">
    <text evidence="2">The sequence shown here is derived from an EMBL/GenBank/DDBJ whole genome shotgun (WGS) entry which is preliminary data.</text>
</comment>
<gene>
    <name evidence="2" type="ORF">ILUMI_04740</name>
</gene>
<sequence length="243" mass="27859">MDVNVFYGKREQQVVILPPKDCNLSDANLSELSDNEAKIDNMKIPSEEDDRNSSRELRRFIHFANNAENQGSNDRLCKIRSLLNSVRDQCRNLHHETHHSIDEMMVPYKSRTAGNLRQYIENKPHKWCYKLFVRCGVSGIIYDLVPYTGKEMITELSEEKKKFGIGGQVIILYKTIATEKGNEYQLSCQSTCIAVKWVDNKVVTLANSFVGVEPLGSVQRWNATEERKVNVNCSTNTRAVYAY</sequence>
<dbReference type="Proteomes" id="UP000801492">
    <property type="component" value="Unassembled WGS sequence"/>
</dbReference>
<proteinExistence type="predicted"/>
<dbReference type="OrthoDB" id="6914164at2759"/>
<dbReference type="InterPro" id="IPR029526">
    <property type="entry name" value="PGBD"/>
</dbReference>
<evidence type="ECO:0000313" key="2">
    <source>
        <dbReference type="EMBL" id="KAF2901448.1"/>
    </source>
</evidence>
<reference evidence="2" key="1">
    <citation type="submission" date="2019-08" db="EMBL/GenBank/DDBJ databases">
        <title>The genome of the North American firefly Photinus pyralis.</title>
        <authorList>
            <consortium name="Photinus pyralis genome working group"/>
            <person name="Fallon T.R."/>
            <person name="Sander Lower S.E."/>
            <person name="Weng J.-K."/>
        </authorList>
    </citation>
    <scope>NUCLEOTIDE SEQUENCE</scope>
    <source>
        <strain evidence="2">TRF0915ILg1</strain>
        <tissue evidence="2">Whole body</tissue>
    </source>
</reference>
<keyword evidence="3" id="KW-1185">Reference proteome</keyword>
<evidence type="ECO:0000313" key="3">
    <source>
        <dbReference type="Proteomes" id="UP000801492"/>
    </source>
</evidence>
<dbReference type="Pfam" id="PF13843">
    <property type="entry name" value="DDE_Tnp_1_7"/>
    <property type="match status" value="1"/>
</dbReference>
<dbReference type="PANTHER" id="PTHR47272">
    <property type="entry name" value="DDE_TNP_1_7 DOMAIN-CONTAINING PROTEIN"/>
    <property type="match status" value="1"/>
</dbReference>
<dbReference type="PANTHER" id="PTHR47272:SF1">
    <property type="entry name" value="PIGGYBAC TRANSPOSABLE ELEMENT-DERIVED PROTEIN 3-LIKE"/>
    <property type="match status" value="1"/>
</dbReference>
<evidence type="ECO:0000259" key="1">
    <source>
        <dbReference type="Pfam" id="PF13843"/>
    </source>
</evidence>
<protein>
    <recommendedName>
        <fullName evidence="1">PiggyBac transposable element-derived protein domain-containing protein</fullName>
    </recommendedName>
</protein>